<sequence length="337" mass="36775">MGCFVQRFISQGFDAIREHTGDDHDRNIMVPFGGKPPGSEGPGRNRLPTVPFGDKIIGVVNRSTGTGGLELLNYFDIDSLFSFTGSLRQFTENFGSLPASPPIGGNFRSHSLPTTKGKPSQEAKSVATKEPKGEARRAHGIWPTKHANGGKLPHGRKLPSSLLSKCRNFRLNREGTSPEELSRTATSEPRSKVDGNKGAEEAICAISALPPQRTSSRCCSRSNVVTSDPTGREGCRRRQGRTATKGTKKRAAERRSPSQPASSFVASDQNVVASDPKEREVVERAESNGSEGVERGERERMKCGSLSPRSFLPSIANDVRSWGMRRRRANDVRRYGI</sequence>
<evidence type="ECO:0000313" key="2">
    <source>
        <dbReference type="EMBL" id="KAL0907512.1"/>
    </source>
</evidence>
<feature type="region of interest" description="Disordered" evidence="1">
    <location>
        <begin position="213"/>
        <end position="310"/>
    </location>
</feature>
<feature type="compositionally biased region" description="Basic residues" evidence="1">
    <location>
        <begin position="237"/>
        <end position="252"/>
    </location>
</feature>
<proteinExistence type="predicted"/>
<evidence type="ECO:0000256" key="1">
    <source>
        <dbReference type="SAM" id="MobiDB-lite"/>
    </source>
</evidence>
<accession>A0ABD0UB39</accession>
<feature type="compositionally biased region" description="Basic and acidic residues" evidence="1">
    <location>
        <begin position="275"/>
        <end position="302"/>
    </location>
</feature>
<feature type="compositionally biased region" description="Polar residues" evidence="1">
    <location>
        <begin position="257"/>
        <end position="272"/>
    </location>
</feature>
<comment type="caution">
    <text evidence="2">The sequence shown here is derived from an EMBL/GenBank/DDBJ whole genome shotgun (WGS) entry which is preliminary data.</text>
</comment>
<feature type="compositionally biased region" description="Polar residues" evidence="1">
    <location>
        <begin position="108"/>
        <end position="118"/>
    </location>
</feature>
<dbReference type="Proteomes" id="UP001552299">
    <property type="component" value="Unassembled WGS sequence"/>
</dbReference>
<organism evidence="2 3">
    <name type="scientific">Dendrobium thyrsiflorum</name>
    <name type="common">Pinecone-like raceme dendrobium</name>
    <name type="synonym">Orchid</name>
    <dbReference type="NCBI Taxonomy" id="117978"/>
    <lineage>
        <taxon>Eukaryota</taxon>
        <taxon>Viridiplantae</taxon>
        <taxon>Streptophyta</taxon>
        <taxon>Embryophyta</taxon>
        <taxon>Tracheophyta</taxon>
        <taxon>Spermatophyta</taxon>
        <taxon>Magnoliopsida</taxon>
        <taxon>Liliopsida</taxon>
        <taxon>Asparagales</taxon>
        <taxon>Orchidaceae</taxon>
        <taxon>Epidendroideae</taxon>
        <taxon>Malaxideae</taxon>
        <taxon>Dendrobiinae</taxon>
        <taxon>Dendrobium</taxon>
    </lineage>
</organism>
<reference evidence="2 3" key="1">
    <citation type="journal article" date="2024" name="Plant Biotechnol. J.">
        <title>Dendrobium thyrsiflorum genome and its molecular insights into genes involved in important horticultural traits.</title>
        <authorList>
            <person name="Chen B."/>
            <person name="Wang J.Y."/>
            <person name="Zheng P.J."/>
            <person name="Li K.L."/>
            <person name="Liang Y.M."/>
            <person name="Chen X.F."/>
            <person name="Zhang C."/>
            <person name="Zhao X."/>
            <person name="He X."/>
            <person name="Zhang G.Q."/>
            <person name="Liu Z.J."/>
            <person name="Xu Q."/>
        </authorList>
    </citation>
    <scope>NUCLEOTIDE SEQUENCE [LARGE SCALE GENOMIC DNA]</scope>
    <source>
        <strain evidence="2">GZMU011</strain>
    </source>
</reference>
<protein>
    <submittedName>
        <fullName evidence="2">Uncharacterized protein</fullName>
    </submittedName>
</protein>
<evidence type="ECO:0000313" key="3">
    <source>
        <dbReference type="Proteomes" id="UP001552299"/>
    </source>
</evidence>
<feature type="region of interest" description="Disordered" evidence="1">
    <location>
        <begin position="104"/>
        <end position="196"/>
    </location>
</feature>
<dbReference type="EMBL" id="JANQDX010000017">
    <property type="protein sequence ID" value="KAL0907512.1"/>
    <property type="molecule type" value="Genomic_DNA"/>
</dbReference>
<gene>
    <name evidence="2" type="ORF">M5K25_021927</name>
</gene>
<name>A0ABD0UB39_DENTH</name>
<feature type="compositionally biased region" description="Polar residues" evidence="1">
    <location>
        <begin position="213"/>
        <end position="229"/>
    </location>
</feature>
<feature type="compositionally biased region" description="Basic and acidic residues" evidence="1">
    <location>
        <begin position="127"/>
        <end position="137"/>
    </location>
</feature>
<dbReference type="AlphaFoldDB" id="A0ABD0UB39"/>
<keyword evidence="3" id="KW-1185">Reference proteome</keyword>